<dbReference type="RefSeq" id="XP_041286203.1">
    <property type="nucleotide sequence ID" value="XM_041434398.1"/>
</dbReference>
<sequence>MSSNCDALDNDSCSSDFEDGIETISANANLFENHSKRHLNVLEMFKQPPRGQDGGLKDTGESHRKQKSSGDDNTPRNFGHDMSYRQATSLPVIELPPKKRRKIGRSFVLCEEELLEQVMQEVAGVHKAMSRIEAIFNR</sequence>
<feature type="region of interest" description="Disordered" evidence="1">
    <location>
        <begin position="42"/>
        <end position="91"/>
    </location>
</feature>
<evidence type="ECO:0000313" key="2">
    <source>
        <dbReference type="EMBL" id="KAG2090393.1"/>
    </source>
</evidence>
<name>A0A9P7EUS0_9AGAM</name>
<keyword evidence="3" id="KW-1185">Reference proteome</keyword>
<accession>A0A9P7EUS0</accession>
<protein>
    <submittedName>
        <fullName evidence="2">Uncharacterized protein</fullName>
    </submittedName>
</protein>
<evidence type="ECO:0000256" key="1">
    <source>
        <dbReference type="SAM" id="MobiDB-lite"/>
    </source>
</evidence>
<reference evidence="2" key="1">
    <citation type="journal article" date="2020" name="New Phytol.">
        <title>Comparative genomics reveals dynamic genome evolution in host specialist ectomycorrhizal fungi.</title>
        <authorList>
            <person name="Lofgren L.A."/>
            <person name="Nguyen N.H."/>
            <person name="Vilgalys R."/>
            <person name="Ruytinx J."/>
            <person name="Liao H.L."/>
            <person name="Branco S."/>
            <person name="Kuo A."/>
            <person name="LaButti K."/>
            <person name="Lipzen A."/>
            <person name="Andreopoulos W."/>
            <person name="Pangilinan J."/>
            <person name="Riley R."/>
            <person name="Hundley H."/>
            <person name="Na H."/>
            <person name="Barry K."/>
            <person name="Grigoriev I.V."/>
            <person name="Stajich J.E."/>
            <person name="Kennedy P.G."/>
        </authorList>
    </citation>
    <scope>NUCLEOTIDE SEQUENCE</scope>
    <source>
        <strain evidence="2">FC423</strain>
    </source>
</reference>
<gene>
    <name evidence="2" type="ORF">F5147DRAFT_658189</name>
</gene>
<dbReference type="GeneID" id="64696657"/>
<dbReference type="OrthoDB" id="2615145at2759"/>
<organism evidence="2 3">
    <name type="scientific">Suillus discolor</name>
    <dbReference type="NCBI Taxonomy" id="1912936"/>
    <lineage>
        <taxon>Eukaryota</taxon>
        <taxon>Fungi</taxon>
        <taxon>Dikarya</taxon>
        <taxon>Basidiomycota</taxon>
        <taxon>Agaricomycotina</taxon>
        <taxon>Agaricomycetes</taxon>
        <taxon>Agaricomycetidae</taxon>
        <taxon>Boletales</taxon>
        <taxon>Suillineae</taxon>
        <taxon>Suillaceae</taxon>
        <taxon>Suillus</taxon>
    </lineage>
</organism>
<comment type="caution">
    <text evidence="2">The sequence shown here is derived from an EMBL/GenBank/DDBJ whole genome shotgun (WGS) entry which is preliminary data.</text>
</comment>
<feature type="compositionally biased region" description="Basic and acidic residues" evidence="1">
    <location>
        <begin position="55"/>
        <end position="83"/>
    </location>
</feature>
<dbReference type="EMBL" id="JABBWM010000104">
    <property type="protein sequence ID" value="KAG2090393.1"/>
    <property type="molecule type" value="Genomic_DNA"/>
</dbReference>
<evidence type="ECO:0000313" key="3">
    <source>
        <dbReference type="Proteomes" id="UP000823399"/>
    </source>
</evidence>
<dbReference type="Proteomes" id="UP000823399">
    <property type="component" value="Unassembled WGS sequence"/>
</dbReference>
<proteinExistence type="predicted"/>
<dbReference type="AlphaFoldDB" id="A0A9P7EUS0"/>